<sequence>MQLRDRDKQRVRFWRVFS</sequence>
<protein>
    <submittedName>
        <fullName evidence="1">Uncharacterized protein</fullName>
    </submittedName>
</protein>
<organism evidence="1">
    <name type="scientific">Rhizophora mucronata</name>
    <name type="common">Asiatic mangrove</name>
    <dbReference type="NCBI Taxonomy" id="61149"/>
    <lineage>
        <taxon>Eukaryota</taxon>
        <taxon>Viridiplantae</taxon>
        <taxon>Streptophyta</taxon>
        <taxon>Embryophyta</taxon>
        <taxon>Tracheophyta</taxon>
        <taxon>Spermatophyta</taxon>
        <taxon>Magnoliopsida</taxon>
        <taxon>eudicotyledons</taxon>
        <taxon>Gunneridae</taxon>
        <taxon>Pentapetalae</taxon>
        <taxon>rosids</taxon>
        <taxon>fabids</taxon>
        <taxon>Malpighiales</taxon>
        <taxon>Rhizophoraceae</taxon>
        <taxon>Rhizophora</taxon>
    </lineage>
</organism>
<accession>A0A2P2M1Q6</accession>
<proteinExistence type="predicted"/>
<name>A0A2P2M1Q6_RHIMU</name>
<reference evidence="1" key="1">
    <citation type="submission" date="2018-02" db="EMBL/GenBank/DDBJ databases">
        <title>Rhizophora mucronata_Transcriptome.</title>
        <authorList>
            <person name="Meera S.P."/>
            <person name="Sreeshan A."/>
            <person name="Augustine A."/>
        </authorList>
    </citation>
    <scope>NUCLEOTIDE SEQUENCE</scope>
    <source>
        <tissue evidence="1">Leaf</tissue>
    </source>
</reference>
<dbReference type="AlphaFoldDB" id="A0A2P2M1Q6"/>
<evidence type="ECO:0000313" key="1">
    <source>
        <dbReference type="EMBL" id="MBX24138.1"/>
    </source>
</evidence>
<dbReference type="EMBL" id="GGEC01043654">
    <property type="protein sequence ID" value="MBX24138.1"/>
    <property type="molecule type" value="Transcribed_RNA"/>
</dbReference>